<name>A0A9P4S975_9PEZI</name>
<reference evidence="4" key="1">
    <citation type="journal article" date="2020" name="Stud. Mycol.">
        <title>101 Dothideomycetes genomes: a test case for predicting lifestyles and emergence of pathogens.</title>
        <authorList>
            <person name="Haridas S."/>
            <person name="Albert R."/>
            <person name="Binder M."/>
            <person name="Bloem J."/>
            <person name="Labutti K."/>
            <person name="Salamov A."/>
            <person name="Andreopoulos B."/>
            <person name="Baker S."/>
            <person name="Barry K."/>
            <person name="Bills G."/>
            <person name="Bluhm B."/>
            <person name="Cannon C."/>
            <person name="Castanera R."/>
            <person name="Culley D."/>
            <person name="Daum C."/>
            <person name="Ezra D."/>
            <person name="Gonzalez J."/>
            <person name="Henrissat B."/>
            <person name="Kuo A."/>
            <person name="Liang C."/>
            <person name="Lipzen A."/>
            <person name="Lutzoni F."/>
            <person name="Magnuson J."/>
            <person name="Mondo S."/>
            <person name="Nolan M."/>
            <person name="Ohm R."/>
            <person name="Pangilinan J."/>
            <person name="Park H.-J."/>
            <person name="Ramirez L."/>
            <person name="Alfaro M."/>
            <person name="Sun H."/>
            <person name="Tritt A."/>
            <person name="Yoshinaga Y."/>
            <person name="Zwiers L.-H."/>
            <person name="Turgeon B."/>
            <person name="Goodwin S."/>
            <person name="Spatafora J."/>
            <person name="Crous P."/>
            <person name="Grigoriev I."/>
        </authorList>
    </citation>
    <scope>NUCLEOTIDE SEQUENCE</scope>
    <source>
        <strain evidence="4">CBS 101060</strain>
    </source>
</reference>
<evidence type="ECO:0000313" key="5">
    <source>
        <dbReference type="Proteomes" id="UP000799429"/>
    </source>
</evidence>
<dbReference type="Proteomes" id="UP000799429">
    <property type="component" value="Unassembled WGS sequence"/>
</dbReference>
<evidence type="ECO:0000313" key="4">
    <source>
        <dbReference type="EMBL" id="KAF2838403.1"/>
    </source>
</evidence>
<dbReference type="Pfam" id="PF08699">
    <property type="entry name" value="ArgoL1"/>
    <property type="match status" value="1"/>
</dbReference>
<evidence type="ECO:0008006" key="6">
    <source>
        <dbReference type="Google" id="ProtNLM"/>
    </source>
</evidence>
<dbReference type="EMBL" id="MU006097">
    <property type="protein sequence ID" value="KAF2838403.1"/>
    <property type="molecule type" value="Genomic_DNA"/>
</dbReference>
<feature type="domain" description="Argonaute linker 1" evidence="2">
    <location>
        <begin position="418"/>
        <end position="451"/>
    </location>
</feature>
<proteinExistence type="predicted"/>
<comment type="caution">
    <text evidence="4">The sequence shown here is derived from an EMBL/GenBank/DDBJ whole genome shotgun (WGS) entry which is preliminary data.</text>
</comment>
<dbReference type="AlphaFoldDB" id="A0A9P4S975"/>
<keyword evidence="5" id="KW-1185">Reference proteome</keyword>
<feature type="region of interest" description="Disordered" evidence="1">
    <location>
        <begin position="135"/>
        <end position="156"/>
    </location>
</feature>
<feature type="region of interest" description="Disordered" evidence="1">
    <location>
        <begin position="1"/>
        <end position="85"/>
    </location>
</feature>
<evidence type="ECO:0000259" key="3">
    <source>
        <dbReference type="Pfam" id="PF16486"/>
    </source>
</evidence>
<protein>
    <recommendedName>
        <fullName evidence="6">Argonaute linker 1 domain-containing protein</fullName>
    </recommendedName>
</protein>
<dbReference type="Pfam" id="PF16486">
    <property type="entry name" value="ArgoN"/>
    <property type="match status" value="1"/>
</dbReference>
<feature type="compositionally biased region" description="Basic and acidic residues" evidence="1">
    <location>
        <begin position="15"/>
        <end position="34"/>
    </location>
</feature>
<sequence>MSNRQRTNPYPGPKLCERCGAENSHENDDCRFDRDLDDLWPENTSRGKKWKAEKEWAPGKPIPRATFRGSADREASASALQSADAPMPQVHIELSLNQTQLHNPTRIATTGTSTQIPTPVSPTGSVRRFNVGTGSLALPLEPTPNPSVASARAPNRRVRAKAEPLVTVMAQNNQSIIPAFPNNGHNLVSQRPSQDQLDAIRHIKDKVIKGTEYEGSYHFIRPGFTNCASGQNVYTNHFVVKFNGIDKLYEYTVTGMNREQKVESEQQKKNKMTRGTKRMLMEALTGNSGILRTFGDHWATDYECTIISKKPLGDGPLVEGCIIDRLDVETPRRNVAQDPTVYTLEVKFNKEIDLQTFLDFTNSDPSLFSTGYGSANVIRAVNIPISSGLESAQGPMESIISGANKVFLKRSNTVLSKSNKTLCALRGYFTTLKPGMGEILLNVNTCMSAFYNTFLVSDFYNNYPNPDRRQKALIGLRVYITIERKNEKGALDEMLNLDHRRVKTIEE</sequence>
<evidence type="ECO:0000259" key="2">
    <source>
        <dbReference type="Pfam" id="PF08699"/>
    </source>
</evidence>
<dbReference type="InterPro" id="IPR014811">
    <property type="entry name" value="ArgoL1"/>
</dbReference>
<dbReference type="OrthoDB" id="10252740at2759"/>
<dbReference type="InterPro" id="IPR032474">
    <property type="entry name" value="Argonaute_N"/>
</dbReference>
<gene>
    <name evidence="4" type="ORF">M501DRAFT_1032321</name>
</gene>
<feature type="domain" description="Protein argonaute N-terminal" evidence="3">
    <location>
        <begin position="232"/>
        <end position="383"/>
    </location>
</feature>
<evidence type="ECO:0000256" key="1">
    <source>
        <dbReference type="SAM" id="MobiDB-lite"/>
    </source>
</evidence>
<accession>A0A9P4S975</accession>
<organism evidence="4 5">
    <name type="scientific">Patellaria atrata CBS 101060</name>
    <dbReference type="NCBI Taxonomy" id="1346257"/>
    <lineage>
        <taxon>Eukaryota</taxon>
        <taxon>Fungi</taxon>
        <taxon>Dikarya</taxon>
        <taxon>Ascomycota</taxon>
        <taxon>Pezizomycotina</taxon>
        <taxon>Dothideomycetes</taxon>
        <taxon>Dothideomycetes incertae sedis</taxon>
        <taxon>Patellariales</taxon>
        <taxon>Patellariaceae</taxon>
        <taxon>Patellaria</taxon>
    </lineage>
</organism>